<gene>
    <name evidence="2" type="ORF">PNOK_0679200</name>
</gene>
<evidence type="ECO:0000259" key="1">
    <source>
        <dbReference type="Pfam" id="PF02364"/>
    </source>
</evidence>
<protein>
    <submittedName>
        <fullName evidence="2">1,3-beta-glucan synthase</fullName>
    </submittedName>
</protein>
<dbReference type="Proteomes" id="UP000217199">
    <property type="component" value="Unassembled WGS sequence"/>
</dbReference>
<evidence type="ECO:0000313" key="3">
    <source>
        <dbReference type="Proteomes" id="UP000217199"/>
    </source>
</evidence>
<dbReference type="InterPro" id="IPR003440">
    <property type="entry name" value="Glyco_trans_48_dom"/>
</dbReference>
<proteinExistence type="predicted"/>
<dbReference type="InParanoid" id="A0A286UFC5"/>
<evidence type="ECO:0000313" key="2">
    <source>
        <dbReference type="EMBL" id="PAV18306.1"/>
    </source>
</evidence>
<sequence>MFNGQNPFGGSDEKSGSANTADNLPLSIVSGSIKSSAPEFTLRTRIWASLRAQTFYRTVSGMMNHARAIKLLYRVENPKVVQLFGRDTDKLERELERRKFKFVFSMLLCNIIRSSTLLNTRMPSSCYVPILIRRFLAFMRSQHDVKAMRRDCSLL</sequence>
<dbReference type="STRING" id="2282107.A0A286UFC5"/>
<dbReference type="GO" id="GO:0003843">
    <property type="term" value="F:1,3-beta-D-glucan synthase activity"/>
    <property type="evidence" value="ECO:0007669"/>
    <property type="project" value="InterPro"/>
</dbReference>
<feature type="domain" description="Glycosyl transferase 48" evidence="1">
    <location>
        <begin position="12"/>
        <end position="107"/>
    </location>
</feature>
<organism evidence="2 3">
    <name type="scientific">Pyrrhoderma noxium</name>
    <dbReference type="NCBI Taxonomy" id="2282107"/>
    <lineage>
        <taxon>Eukaryota</taxon>
        <taxon>Fungi</taxon>
        <taxon>Dikarya</taxon>
        <taxon>Basidiomycota</taxon>
        <taxon>Agaricomycotina</taxon>
        <taxon>Agaricomycetes</taxon>
        <taxon>Hymenochaetales</taxon>
        <taxon>Hymenochaetaceae</taxon>
        <taxon>Pyrrhoderma</taxon>
    </lineage>
</organism>
<accession>A0A286UFC5</accession>
<dbReference type="EMBL" id="NBII01000006">
    <property type="protein sequence ID" value="PAV18306.1"/>
    <property type="molecule type" value="Genomic_DNA"/>
</dbReference>
<comment type="caution">
    <text evidence="2">The sequence shown here is derived from an EMBL/GenBank/DDBJ whole genome shotgun (WGS) entry which is preliminary data.</text>
</comment>
<dbReference type="Pfam" id="PF02364">
    <property type="entry name" value="Glucan_synthase"/>
    <property type="match status" value="1"/>
</dbReference>
<dbReference type="AlphaFoldDB" id="A0A286UFC5"/>
<dbReference type="GO" id="GO:0006075">
    <property type="term" value="P:(1-&gt;3)-beta-D-glucan biosynthetic process"/>
    <property type="evidence" value="ECO:0007669"/>
    <property type="project" value="InterPro"/>
</dbReference>
<dbReference type="GO" id="GO:0000148">
    <property type="term" value="C:1,3-beta-D-glucan synthase complex"/>
    <property type="evidence" value="ECO:0007669"/>
    <property type="project" value="InterPro"/>
</dbReference>
<dbReference type="GO" id="GO:0016020">
    <property type="term" value="C:membrane"/>
    <property type="evidence" value="ECO:0007669"/>
    <property type="project" value="InterPro"/>
</dbReference>
<keyword evidence="3" id="KW-1185">Reference proteome</keyword>
<name>A0A286UFC5_9AGAM</name>
<dbReference type="OrthoDB" id="1880850at2759"/>
<reference evidence="2 3" key="1">
    <citation type="journal article" date="2017" name="Mol. Ecol.">
        <title>Comparative and population genomic landscape of Phellinus noxius: A hypervariable fungus causing root rot in trees.</title>
        <authorList>
            <person name="Chung C.L."/>
            <person name="Lee T.J."/>
            <person name="Akiba M."/>
            <person name="Lee H.H."/>
            <person name="Kuo T.H."/>
            <person name="Liu D."/>
            <person name="Ke H.M."/>
            <person name="Yokoi T."/>
            <person name="Roa M.B."/>
            <person name="Lu M.J."/>
            <person name="Chang Y.Y."/>
            <person name="Ann P.J."/>
            <person name="Tsai J.N."/>
            <person name="Chen C.Y."/>
            <person name="Tzean S.S."/>
            <person name="Ota Y."/>
            <person name="Hattori T."/>
            <person name="Sahashi N."/>
            <person name="Liou R.F."/>
            <person name="Kikuchi T."/>
            <person name="Tsai I.J."/>
        </authorList>
    </citation>
    <scope>NUCLEOTIDE SEQUENCE [LARGE SCALE GENOMIC DNA]</scope>
    <source>
        <strain evidence="2 3">FFPRI411160</strain>
    </source>
</reference>